<keyword evidence="2" id="KW-1185">Reference proteome</keyword>
<sequence>MSKGLIRIVLDVLKPHEPALPVFAKHLSKVEGVEGVNISLMEVDKDTETIKVTIQGNDLNYKKITNAISEYGASIQSVDEVVAGKRIIERVTTPQD</sequence>
<dbReference type="InterPro" id="IPR023129">
    <property type="entry name" value="MTH889-like_dom_sf"/>
</dbReference>
<dbReference type="EMBL" id="CP002278">
    <property type="protein sequence ID" value="ADP78069.1"/>
    <property type="molecule type" value="Genomic_DNA"/>
</dbReference>
<dbReference type="HOGENOM" id="CLU_179754_1_0_2"/>
<proteinExistence type="predicted"/>
<organism evidence="1 2">
    <name type="scientific">Methanothermus fervidus (strain ATCC 43054 / DSM 2088 / JCM 10308 / V24 S)</name>
    <dbReference type="NCBI Taxonomy" id="523846"/>
    <lineage>
        <taxon>Archaea</taxon>
        <taxon>Methanobacteriati</taxon>
        <taxon>Methanobacteriota</taxon>
        <taxon>Methanomada group</taxon>
        <taxon>Methanobacteria</taxon>
        <taxon>Methanobacteriales</taxon>
        <taxon>Methanothermaceae</taxon>
        <taxon>Methanothermus</taxon>
    </lineage>
</organism>
<evidence type="ECO:0000313" key="2">
    <source>
        <dbReference type="Proteomes" id="UP000002315"/>
    </source>
</evidence>
<dbReference type="AlphaFoldDB" id="E3GX74"/>
<gene>
    <name evidence="1" type="ordered locus">Mfer_1283</name>
</gene>
<reference evidence="1 2" key="1">
    <citation type="journal article" date="2010" name="Stand. Genomic Sci.">
        <title>Complete genome sequence of Methanothermus fervidus type strain (V24S).</title>
        <authorList>
            <person name="Anderson I."/>
            <person name="Djao O.D."/>
            <person name="Misra M."/>
            <person name="Chertkov O."/>
            <person name="Nolan M."/>
            <person name="Lucas S."/>
            <person name="Lapidus A."/>
            <person name="Del Rio T.G."/>
            <person name="Tice H."/>
            <person name="Cheng J.F."/>
            <person name="Tapia R."/>
            <person name="Han C."/>
            <person name="Goodwin L."/>
            <person name="Pitluck S."/>
            <person name="Liolios K."/>
            <person name="Ivanova N."/>
            <person name="Mavromatis K."/>
            <person name="Mikhailova N."/>
            <person name="Pati A."/>
            <person name="Brambilla E."/>
            <person name="Chen A."/>
            <person name="Palaniappan K."/>
            <person name="Land M."/>
            <person name="Hauser L."/>
            <person name="Chang Y.J."/>
            <person name="Jeffries C.D."/>
            <person name="Sikorski J."/>
            <person name="Spring S."/>
            <person name="Rohde M."/>
            <person name="Eichinger K."/>
            <person name="Huber H."/>
            <person name="Wirth R."/>
            <person name="Goker M."/>
            <person name="Detter J.C."/>
            <person name="Woyke T."/>
            <person name="Bristow J."/>
            <person name="Eisen J.A."/>
            <person name="Markowitz V."/>
            <person name="Hugenholtz P."/>
            <person name="Klenk H.P."/>
            <person name="Kyrpides N.C."/>
        </authorList>
    </citation>
    <scope>NUCLEOTIDE SEQUENCE [LARGE SCALE GENOMIC DNA]</scope>
    <source>
        <strain evidence="2">ATCC 43054 / DSM 2088 / JCM 10308 / V24 S</strain>
    </source>
</reference>
<evidence type="ECO:0008006" key="3">
    <source>
        <dbReference type="Google" id="ProtNLM"/>
    </source>
</evidence>
<dbReference type="PANTHER" id="PTHR42240:SF1">
    <property type="entry name" value="DUF211 DOMAIN-CONTAINING PROTEIN"/>
    <property type="match status" value="1"/>
</dbReference>
<accession>E3GX74</accession>
<dbReference type="Proteomes" id="UP000002315">
    <property type="component" value="Chromosome"/>
</dbReference>
<dbReference type="SUPFAM" id="SSF160363">
    <property type="entry name" value="MTH889-like"/>
    <property type="match status" value="1"/>
</dbReference>
<protein>
    <recommendedName>
        <fullName evidence="3">DUF211 domain-containing protein</fullName>
    </recommendedName>
</protein>
<dbReference type="PANTHER" id="PTHR42240">
    <property type="entry name" value="DUF211 DOMAIN-CONTAINING PROTEIN"/>
    <property type="match status" value="1"/>
</dbReference>
<dbReference type="InterPro" id="IPR003831">
    <property type="entry name" value="DUF211"/>
</dbReference>
<dbReference type="Gene3D" id="3.30.70.1340">
    <property type="entry name" value="MTH889-like domain"/>
    <property type="match status" value="1"/>
</dbReference>
<dbReference type="KEGG" id="mfv:Mfer_1283"/>
<name>E3GX74_METFV</name>
<dbReference type="OrthoDB" id="201945at2157"/>
<dbReference type="Pfam" id="PF02680">
    <property type="entry name" value="DUF211"/>
    <property type="match status" value="1"/>
</dbReference>
<evidence type="ECO:0000313" key="1">
    <source>
        <dbReference type="EMBL" id="ADP78069.1"/>
    </source>
</evidence>
<dbReference type="STRING" id="523846.Mfer_1283"/>